<sequence>MIKSIFSTFTTRVFSLIISFATLILTTNYLGAEGRGYISLLTASAGLINLFSGFIGGAALVYLIPRNKSRNFVIQSAILSYFWAFFVSIVITAFLFLTHSVDKSIIFHVFLIGFLLSILSIHTVILLAFEKIIFQNLVNLLQLLVNFILFAILLLVFHKVELNSFIVSLYSGYIASLLMSIIPIIKNLPSKVENLSLKSSLKEILKYGFFAQLSNVIQYLNYRFSFFVLNYFSGVSAVGIYSVGVVISEAIWTICGSISLVQYSKIANSNDISYSQRITLMLAKLSFLATFIAVCLLILIPESLFSIILGKDFSSVKQIIILLSPGITIFGYSVIISHYFAGIGKYVINTKASFIGLIVTLIFNLTLVPLYGYSGAAISASLSYIATAFFLIYSFIRDTGIPPTKLLPSVDDLKFAVNKLKI</sequence>
<evidence type="ECO:0000313" key="8">
    <source>
        <dbReference type="Proteomes" id="UP000054976"/>
    </source>
</evidence>
<keyword evidence="2" id="KW-1003">Cell membrane</keyword>
<evidence type="ECO:0000256" key="1">
    <source>
        <dbReference type="ARBA" id="ARBA00004651"/>
    </source>
</evidence>
<dbReference type="EMBL" id="BCNO01000001">
    <property type="protein sequence ID" value="GAQ94531.1"/>
    <property type="molecule type" value="Genomic_DNA"/>
</dbReference>
<dbReference type="PANTHER" id="PTHR30250:SF11">
    <property type="entry name" value="O-ANTIGEN TRANSPORTER-RELATED"/>
    <property type="match status" value="1"/>
</dbReference>
<dbReference type="InterPro" id="IPR050833">
    <property type="entry name" value="Poly_Biosynth_Transport"/>
</dbReference>
<dbReference type="RefSeq" id="WP_059175976.1">
    <property type="nucleotide sequence ID" value="NZ_BCNO01000001.1"/>
</dbReference>
<keyword evidence="3 6" id="KW-0812">Transmembrane</keyword>
<dbReference type="OrthoDB" id="870113at2"/>
<dbReference type="GO" id="GO:0005886">
    <property type="term" value="C:plasma membrane"/>
    <property type="evidence" value="ECO:0007669"/>
    <property type="project" value="UniProtKB-SubCell"/>
</dbReference>
<evidence type="ECO:0000256" key="3">
    <source>
        <dbReference type="ARBA" id="ARBA00022692"/>
    </source>
</evidence>
<evidence type="ECO:0000313" key="7">
    <source>
        <dbReference type="EMBL" id="GAQ94531.1"/>
    </source>
</evidence>
<feature type="transmembrane region" description="Helical" evidence="6">
    <location>
        <begin position="76"/>
        <end position="99"/>
    </location>
</feature>
<feature type="transmembrane region" description="Helical" evidence="6">
    <location>
        <begin position="240"/>
        <end position="261"/>
    </location>
</feature>
<proteinExistence type="predicted"/>
<feature type="transmembrane region" description="Helical" evidence="6">
    <location>
        <begin position="37"/>
        <end position="64"/>
    </location>
</feature>
<keyword evidence="4 6" id="KW-1133">Transmembrane helix</keyword>
<feature type="transmembrane region" description="Helical" evidence="6">
    <location>
        <begin position="164"/>
        <end position="184"/>
    </location>
</feature>
<dbReference type="Proteomes" id="UP000054976">
    <property type="component" value="Unassembled WGS sequence"/>
</dbReference>
<keyword evidence="5 6" id="KW-0472">Membrane</keyword>
<feature type="transmembrane region" description="Helical" evidence="6">
    <location>
        <begin position="282"/>
        <end position="300"/>
    </location>
</feature>
<feature type="transmembrane region" description="Helical" evidence="6">
    <location>
        <begin position="105"/>
        <end position="128"/>
    </location>
</feature>
<feature type="transmembrane region" description="Helical" evidence="6">
    <location>
        <begin position="320"/>
        <end position="340"/>
    </location>
</feature>
<dbReference type="AlphaFoldDB" id="A0A0U9HN81"/>
<feature type="transmembrane region" description="Helical" evidence="6">
    <location>
        <begin position="352"/>
        <end position="371"/>
    </location>
</feature>
<feature type="transmembrane region" description="Helical" evidence="6">
    <location>
        <begin position="377"/>
        <end position="396"/>
    </location>
</feature>
<gene>
    <name evidence="7" type="ORF">TAGGR_1715</name>
</gene>
<reference evidence="8" key="1">
    <citation type="submission" date="2016-01" db="EMBL/GenBank/DDBJ databases">
        <title>Draft genome sequence of Thermodesulfovibrio aggregans strain TGE-P1.</title>
        <authorList>
            <person name="Sekiguchi Y."/>
            <person name="Ohashi A."/>
            <person name="Matsuura N."/>
            <person name="Tourlousse M.D."/>
        </authorList>
    </citation>
    <scope>NUCLEOTIDE SEQUENCE [LARGE SCALE GENOMIC DNA]</scope>
    <source>
        <strain evidence="8">TGE-P1</strain>
    </source>
</reference>
<protein>
    <submittedName>
        <fullName evidence="7">Uncharacterized protein</fullName>
    </submittedName>
</protein>
<evidence type="ECO:0000256" key="4">
    <source>
        <dbReference type="ARBA" id="ARBA00022989"/>
    </source>
</evidence>
<evidence type="ECO:0000256" key="2">
    <source>
        <dbReference type="ARBA" id="ARBA00022475"/>
    </source>
</evidence>
<feature type="transmembrane region" description="Helical" evidence="6">
    <location>
        <begin position="140"/>
        <end position="158"/>
    </location>
</feature>
<keyword evidence="8" id="KW-1185">Reference proteome</keyword>
<comment type="subcellular location">
    <subcellularLocation>
        <location evidence="1">Cell membrane</location>
        <topology evidence="1">Multi-pass membrane protein</topology>
    </subcellularLocation>
</comment>
<name>A0A0U9HN81_9BACT</name>
<dbReference type="STRING" id="86166.TAGGR_1715"/>
<feature type="transmembrane region" description="Helical" evidence="6">
    <location>
        <begin position="12"/>
        <end position="31"/>
    </location>
</feature>
<evidence type="ECO:0000256" key="6">
    <source>
        <dbReference type="SAM" id="Phobius"/>
    </source>
</evidence>
<evidence type="ECO:0000256" key="5">
    <source>
        <dbReference type="ARBA" id="ARBA00023136"/>
    </source>
</evidence>
<organism evidence="7 8">
    <name type="scientific">Thermodesulfovibrio aggregans</name>
    <dbReference type="NCBI Taxonomy" id="86166"/>
    <lineage>
        <taxon>Bacteria</taxon>
        <taxon>Pseudomonadati</taxon>
        <taxon>Nitrospirota</taxon>
        <taxon>Thermodesulfovibrionia</taxon>
        <taxon>Thermodesulfovibrionales</taxon>
        <taxon>Thermodesulfovibrionaceae</taxon>
        <taxon>Thermodesulfovibrio</taxon>
    </lineage>
</organism>
<comment type="caution">
    <text evidence="7">The sequence shown here is derived from an EMBL/GenBank/DDBJ whole genome shotgun (WGS) entry which is preliminary data.</text>
</comment>
<accession>A0A0U9HN81</accession>
<dbReference type="Pfam" id="PF01943">
    <property type="entry name" value="Polysacc_synt"/>
    <property type="match status" value="1"/>
</dbReference>
<dbReference type="InterPro" id="IPR002797">
    <property type="entry name" value="Polysacc_synth"/>
</dbReference>
<dbReference type="PANTHER" id="PTHR30250">
    <property type="entry name" value="PST FAMILY PREDICTED COLANIC ACID TRANSPORTER"/>
    <property type="match status" value="1"/>
</dbReference>